<dbReference type="SUPFAM" id="SSF55136">
    <property type="entry name" value="Probable bacterial effector-binding domain"/>
    <property type="match status" value="1"/>
</dbReference>
<dbReference type="PANTHER" id="PTHR40055">
    <property type="entry name" value="TRANSCRIPTIONAL REGULATOR YGIV-RELATED"/>
    <property type="match status" value="1"/>
</dbReference>
<dbReference type="AlphaFoldDB" id="C6BZC0"/>
<keyword evidence="3" id="KW-0804">Transcription</keyword>
<dbReference type="PROSITE" id="PS01124">
    <property type="entry name" value="HTH_ARAC_FAMILY_2"/>
    <property type="match status" value="1"/>
</dbReference>
<dbReference type="InterPro" id="IPR018060">
    <property type="entry name" value="HTH_AraC"/>
</dbReference>
<keyword evidence="2" id="KW-0238">DNA-binding</keyword>
<dbReference type="HOGENOM" id="CLU_000445_81_1_7"/>
<dbReference type="Proteomes" id="UP000002601">
    <property type="component" value="Chromosome"/>
</dbReference>
<organism evidence="5 6">
    <name type="scientific">Maridesulfovibrio salexigens (strain ATCC 14822 / DSM 2638 / NCIMB 8403 / VKM B-1763)</name>
    <name type="common">Desulfovibrio salexigens</name>
    <dbReference type="NCBI Taxonomy" id="526222"/>
    <lineage>
        <taxon>Bacteria</taxon>
        <taxon>Pseudomonadati</taxon>
        <taxon>Thermodesulfobacteriota</taxon>
        <taxon>Desulfovibrionia</taxon>
        <taxon>Desulfovibrionales</taxon>
        <taxon>Desulfovibrionaceae</taxon>
        <taxon>Maridesulfovibrio</taxon>
    </lineage>
</organism>
<dbReference type="EMBL" id="CP001649">
    <property type="protein sequence ID" value="ACS80757.1"/>
    <property type="molecule type" value="Genomic_DNA"/>
</dbReference>
<dbReference type="SUPFAM" id="SSF46689">
    <property type="entry name" value="Homeodomain-like"/>
    <property type="match status" value="2"/>
</dbReference>
<dbReference type="RefSeq" id="WP_015852573.1">
    <property type="nucleotide sequence ID" value="NC_012881.1"/>
</dbReference>
<feature type="domain" description="HTH araC/xylS-type" evidence="4">
    <location>
        <begin position="13"/>
        <end position="111"/>
    </location>
</feature>
<evidence type="ECO:0000256" key="1">
    <source>
        <dbReference type="ARBA" id="ARBA00023015"/>
    </source>
</evidence>
<dbReference type="PANTHER" id="PTHR40055:SF1">
    <property type="entry name" value="TRANSCRIPTIONAL REGULATOR YGIV-RELATED"/>
    <property type="match status" value="1"/>
</dbReference>
<dbReference type="PRINTS" id="PR00032">
    <property type="entry name" value="HTHARAC"/>
</dbReference>
<dbReference type="eggNOG" id="COG3449">
    <property type="taxonomic scope" value="Bacteria"/>
</dbReference>
<accession>C6BZC0</accession>
<dbReference type="InterPro" id="IPR009057">
    <property type="entry name" value="Homeodomain-like_sf"/>
</dbReference>
<evidence type="ECO:0000256" key="2">
    <source>
        <dbReference type="ARBA" id="ARBA00023125"/>
    </source>
</evidence>
<dbReference type="InterPro" id="IPR050908">
    <property type="entry name" value="SmbC-like"/>
</dbReference>
<evidence type="ECO:0000313" key="6">
    <source>
        <dbReference type="Proteomes" id="UP000002601"/>
    </source>
</evidence>
<dbReference type="STRING" id="526222.Desal_2703"/>
<dbReference type="Gene3D" id="1.10.10.60">
    <property type="entry name" value="Homeodomain-like"/>
    <property type="match status" value="2"/>
</dbReference>
<dbReference type="OrthoDB" id="5337216at2"/>
<dbReference type="InterPro" id="IPR010499">
    <property type="entry name" value="AraC_E-bd"/>
</dbReference>
<reference evidence="5 6" key="1">
    <citation type="submission" date="2009-06" db="EMBL/GenBank/DDBJ databases">
        <title>Complete sequence of Desulfovibrio salexigens DSM 2638.</title>
        <authorList>
            <consortium name="US DOE Joint Genome Institute"/>
            <person name="Lucas S."/>
            <person name="Copeland A."/>
            <person name="Lapidus A."/>
            <person name="Glavina del Rio T."/>
            <person name="Tice H."/>
            <person name="Bruce D."/>
            <person name="Goodwin L."/>
            <person name="Pitluck S."/>
            <person name="Munk A.C."/>
            <person name="Brettin T."/>
            <person name="Detter J.C."/>
            <person name="Han C."/>
            <person name="Tapia R."/>
            <person name="Larimer F."/>
            <person name="Land M."/>
            <person name="Hauser L."/>
            <person name="Kyrpides N."/>
            <person name="Anderson I."/>
            <person name="Wall J.D."/>
            <person name="Arkin A.P."/>
            <person name="Dehal P."/>
            <person name="Chivian D."/>
            <person name="Giles B."/>
            <person name="Hazen T.C."/>
        </authorList>
    </citation>
    <scope>NUCLEOTIDE SEQUENCE [LARGE SCALE GENOMIC DNA]</scope>
    <source>
        <strain evidence="6">ATCC 14822 / DSM 2638 / NCIMB 8403 / VKM B-1763</strain>
    </source>
</reference>
<dbReference type="InterPro" id="IPR011256">
    <property type="entry name" value="Reg_factor_effector_dom_sf"/>
</dbReference>
<dbReference type="Pfam" id="PF12833">
    <property type="entry name" value="HTH_18"/>
    <property type="match status" value="1"/>
</dbReference>
<protein>
    <submittedName>
        <fullName evidence="5">Transcriptional regulator, AraC family</fullName>
    </submittedName>
</protein>
<dbReference type="GO" id="GO:0003700">
    <property type="term" value="F:DNA-binding transcription factor activity"/>
    <property type="evidence" value="ECO:0007669"/>
    <property type="project" value="InterPro"/>
</dbReference>
<evidence type="ECO:0000256" key="3">
    <source>
        <dbReference type="ARBA" id="ARBA00023163"/>
    </source>
</evidence>
<dbReference type="SMART" id="SM00342">
    <property type="entry name" value="HTH_ARAC"/>
    <property type="match status" value="1"/>
</dbReference>
<evidence type="ECO:0000313" key="5">
    <source>
        <dbReference type="EMBL" id="ACS80757.1"/>
    </source>
</evidence>
<keyword evidence="1" id="KW-0805">Transcription regulation</keyword>
<dbReference type="InterPro" id="IPR020449">
    <property type="entry name" value="Tscrpt_reg_AraC-type_HTH"/>
</dbReference>
<keyword evidence="6" id="KW-1185">Reference proteome</keyword>
<dbReference type="Gene3D" id="3.20.80.10">
    <property type="entry name" value="Regulatory factor, effector binding domain"/>
    <property type="match status" value="1"/>
</dbReference>
<name>C6BZC0_MARSD</name>
<gene>
    <name evidence="5" type="ordered locus">Desal_2703</name>
</gene>
<evidence type="ECO:0000259" key="4">
    <source>
        <dbReference type="PROSITE" id="PS01124"/>
    </source>
</evidence>
<dbReference type="eggNOG" id="COG2207">
    <property type="taxonomic scope" value="Bacteria"/>
</dbReference>
<dbReference type="InterPro" id="IPR029442">
    <property type="entry name" value="GyrI-like"/>
</dbReference>
<dbReference type="KEGG" id="dsa:Desal_2703"/>
<proteinExistence type="predicted"/>
<dbReference type="Pfam" id="PF06445">
    <property type="entry name" value="GyrI-like"/>
    <property type="match status" value="1"/>
</dbReference>
<sequence>MSTILKPYNERMMEVLLYIQRNLDGDLSPETLAELACFSVAHFHRIFKGMVGESLKEHVRRLRLERASYRLCYSNTTVMEIALDAGFESPETFSRAFKKRFLVSPSDFRNNSRTMLALGGDGKIHYRPDPNIESFELDSTPHSCEVEIRTRDEIQVVFIRHVGPYPKVTKAWEKLCGWGFGKGLFSEKTEFLGLSYDDPDITPEGKIRYDACFTVNEEVETPPEMGLQVIPGGKYAVTTHYGPYEKMHGIYRELYGKWLPSSGYQLKNTIPSFEKYIKVPPDVPPEEAVTEIWLAVY</sequence>
<dbReference type="SMART" id="SM00871">
    <property type="entry name" value="AraC_E_bind"/>
    <property type="match status" value="1"/>
</dbReference>
<dbReference type="GO" id="GO:0043565">
    <property type="term" value="F:sequence-specific DNA binding"/>
    <property type="evidence" value="ECO:0007669"/>
    <property type="project" value="InterPro"/>
</dbReference>